<name>A0A8T0W1S1_PANVG</name>
<accession>A0A8T0W1S1</accession>
<evidence type="ECO:0000256" key="1">
    <source>
        <dbReference type="SAM" id="MobiDB-lite"/>
    </source>
</evidence>
<feature type="region of interest" description="Disordered" evidence="1">
    <location>
        <begin position="1"/>
        <end position="34"/>
    </location>
</feature>
<gene>
    <name evidence="2" type="ORF">PVAP13_2KG049816</name>
</gene>
<reference evidence="2" key="1">
    <citation type="submission" date="2020-05" db="EMBL/GenBank/DDBJ databases">
        <title>WGS assembly of Panicum virgatum.</title>
        <authorList>
            <person name="Lovell J.T."/>
            <person name="Jenkins J."/>
            <person name="Shu S."/>
            <person name="Juenger T.E."/>
            <person name="Schmutz J."/>
        </authorList>
    </citation>
    <scope>NUCLEOTIDE SEQUENCE</scope>
    <source>
        <strain evidence="2">AP13</strain>
    </source>
</reference>
<dbReference type="Proteomes" id="UP000823388">
    <property type="component" value="Chromosome 2K"/>
</dbReference>
<proteinExistence type="predicted"/>
<dbReference type="AlphaFoldDB" id="A0A8T0W1S1"/>
<protein>
    <submittedName>
        <fullName evidence="2">Uncharacterized protein</fullName>
    </submittedName>
</protein>
<organism evidence="2 3">
    <name type="scientific">Panicum virgatum</name>
    <name type="common">Blackwell switchgrass</name>
    <dbReference type="NCBI Taxonomy" id="38727"/>
    <lineage>
        <taxon>Eukaryota</taxon>
        <taxon>Viridiplantae</taxon>
        <taxon>Streptophyta</taxon>
        <taxon>Embryophyta</taxon>
        <taxon>Tracheophyta</taxon>
        <taxon>Spermatophyta</taxon>
        <taxon>Magnoliopsida</taxon>
        <taxon>Liliopsida</taxon>
        <taxon>Poales</taxon>
        <taxon>Poaceae</taxon>
        <taxon>PACMAD clade</taxon>
        <taxon>Panicoideae</taxon>
        <taxon>Panicodae</taxon>
        <taxon>Paniceae</taxon>
        <taxon>Panicinae</taxon>
        <taxon>Panicum</taxon>
        <taxon>Panicum sect. Hiantes</taxon>
    </lineage>
</organism>
<sequence>MREPAAWACVPGCESESQPKNQGTPPPSRRQQRRLDLHSTVSNKAITLQIKISFFQIKAITLHGLRLHVHLIYTVVGFRSVRAMSASIQPVNAEVRIIINLKKIQ</sequence>
<dbReference type="EMBL" id="CM029039">
    <property type="protein sequence ID" value="KAG2639886.1"/>
    <property type="molecule type" value="Genomic_DNA"/>
</dbReference>
<evidence type="ECO:0000313" key="3">
    <source>
        <dbReference type="Proteomes" id="UP000823388"/>
    </source>
</evidence>
<keyword evidence="3" id="KW-1185">Reference proteome</keyword>
<comment type="caution">
    <text evidence="2">The sequence shown here is derived from an EMBL/GenBank/DDBJ whole genome shotgun (WGS) entry which is preliminary data.</text>
</comment>
<evidence type="ECO:0000313" key="2">
    <source>
        <dbReference type="EMBL" id="KAG2639886.1"/>
    </source>
</evidence>